<sequence length="106" mass="12189">MALLKLNNSGHESFYIETTSVDGRYALESLNEIRSGRFDGKTKKKSDKCELNTHGEGSKSKLLLFKIRTSGNHLAYPKYFSRRYKYLARTRPPHSVAGCDRREVNF</sequence>
<reference evidence="1 2" key="1">
    <citation type="journal article" date="2019" name="Commun. Biol.">
        <title>The bagworm genome reveals a unique fibroin gene that provides high tensile strength.</title>
        <authorList>
            <person name="Kono N."/>
            <person name="Nakamura H."/>
            <person name="Ohtoshi R."/>
            <person name="Tomita M."/>
            <person name="Numata K."/>
            <person name="Arakawa K."/>
        </authorList>
    </citation>
    <scope>NUCLEOTIDE SEQUENCE [LARGE SCALE GENOMIC DNA]</scope>
</reference>
<proteinExistence type="predicted"/>
<dbReference type="EMBL" id="BGZK01000068">
    <property type="protein sequence ID" value="GBP15002.1"/>
    <property type="molecule type" value="Genomic_DNA"/>
</dbReference>
<name>A0A4C1TKE0_EUMVA</name>
<comment type="caution">
    <text evidence="1">The sequence shown here is derived from an EMBL/GenBank/DDBJ whole genome shotgun (WGS) entry which is preliminary data.</text>
</comment>
<keyword evidence="2" id="KW-1185">Reference proteome</keyword>
<organism evidence="1 2">
    <name type="scientific">Eumeta variegata</name>
    <name type="common">Bagworm moth</name>
    <name type="synonym">Eumeta japonica</name>
    <dbReference type="NCBI Taxonomy" id="151549"/>
    <lineage>
        <taxon>Eukaryota</taxon>
        <taxon>Metazoa</taxon>
        <taxon>Ecdysozoa</taxon>
        <taxon>Arthropoda</taxon>
        <taxon>Hexapoda</taxon>
        <taxon>Insecta</taxon>
        <taxon>Pterygota</taxon>
        <taxon>Neoptera</taxon>
        <taxon>Endopterygota</taxon>
        <taxon>Lepidoptera</taxon>
        <taxon>Glossata</taxon>
        <taxon>Ditrysia</taxon>
        <taxon>Tineoidea</taxon>
        <taxon>Psychidae</taxon>
        <taxon>Oiketicinae</taxon>
        <taxon>Eumeta</taxon>
    </lineage>
</organism>
<protein>
    <submittedName>
        <fullName evidence="1">Uncharacterized protein</fullName>
    </submittedName>
</protein>
<dbReference type="AlphaFoldDB" id="A0A4C1TKE0"/>
<accession>A0A4C1TKE0</accession>
<dbReference type="Proteomes" id="UP000299102">
    <property type="component" value="Unassembled WGS sequence"/>
</dbReference>
<gene>
    <name evidence="1" type="ORF">EVAR_6649_1</name>
</gene>
<evidence type="ECO:0000313" key="2">
    <source>
        <dbReference type="Proteomes" id="UP000299102"/>
    </source>
</evidence>
<evidence type="ECO:0000313" key="1">
    <source>
        <dbReference type="EMBL" id="GBP15002.1"/>
    </source>
</evidence>